<feature type="domain" description="Glycoside hydrolase family 42 N-terminal" evidence="8">
    <location>
        <begin position="12"/>
        <end position="366"/>
    </location>
</feature>
<evidence type="ECO:0000259" key="9">
    <source>
        <dbReference type="Pfam" id="PF08532"/>
    </source>
</evidence>
<dbReference type="InterPro" id="IPR017853">
    <property type="entry name" value="GH"/>
</dbReference>
<evidence type="ECO:0000313" key="11">
    <source>
        <dbReference type="Proteomes" id="UP000604381"/>
    </source>
</evidence>
<accession>A0A930UBQ2</accession>
<dbReference type="Gene3D" id="3.20.20.80">
    <property type="entry name" value="Glycosidases"/>
    <property type="match status" value="1"/>
</dbReference>
<dbReference type="Pfam" id="PF08532">
    <property type="entry name" value="Glyco_hydro_42M"/>
    <property type="match status" value="1"/>
</dbReference>
<sequence>MDGGRIHIGGSYYPSHYAAAEWERDFALLADHGLTAVRTGELISSWDVFERAPGEVDFSLLDRFFELAAKHGLRVLLGTGACSPPHWLRRAHPDLAVVDRDGVPYPPGAMWSWACINHPAYLAESERYLGQLLERYGGREQLLGWQIHNEPGYPFVPRADRGAADWYDYNPHAVKAFRAWLQAKYGDVAALNEAWAWIPTGIGFADFDEVDAPRRTPAEWGIPNAWLDWRRFAAANWNAFIRRQHEQIKASAPELPTMTNVYGAGVDADGRLGVDCWSLAEQVDAIGYDLYPGTRPGAGPASVFPAWFLDFAASTAKRAGRPLALPELESGPIGGWADGPAHATSPADMQRWALMALARGCRMVLFQGCRAWPRLPLHWGGLLDAHGAPTPGLAAAGGLAAFVAKHAATLAAAQPLPARVRILHGYDSQIFGASTGWPGGMLAAYEPLARLGYAVGFAGAASLAAADLDGCELLLLPNMLLLDPAAAAAIADYVAGGGTALSFPRTGMLDPSCQLWPERPGGLADLLGAAETAVEHLDGSCIALDFAAGGSVELELAAPRLQVQRLRLAAGTKTLAKLADGAPALTVAAHGKGRAVHCALSLDQGGVANAAAVWGRLLAALDVLPDCAAPDGTPPACEARLLATGDDAGLLFIASRAAAATEHALRLHGRSIAKAERLWPHGEVELDGAGGLRARLAAGGATVCKVKLAA</sequence>
<evidence type="ECO:0000259" key="8">
    <source>
        <dbReference type="Pfam" id="PF02449"/>
    </source>
</evidence>
<evidence type="ECO:0000256" key="3">
    <source>
        <dbReference type="ARBA" id="ARBA00012756"/>
    </source>
</evidence>
<keyword evidence="5" id="KW-0378">Hydrolase</keyword>
<dbReference type="InterPro" id="IPR013529">
    <property type="entry name" value="Glyco_hydro_42_N"/>
</dbReference>
<gene>
    <name evidence="10" type="ORF">ISN26_02635</name>
</gene>
<dbReference type="PANTHER" id="PTHR36447:SF2">
    <property type="entry name" value="BETA-GALACTOSIDASE YESZ"/>
    <property type="match status" value="1"/>
</dbReference>
<reference evidence="10" key="1">
    <citation type="submission" date="2020-10" db="EMBL/GenBank/DDBJ databases">
        <title>An improved Amphimedon queenslandica hologenome assembly reveals how three proteobacterial symbionts can extend the metabolic phenotypic of their marine sponge host.</title>
        <authorList>
            <person name="Degnan B."/>
            <person name="Degnan S."/>
            <person name="Xiang X."/>
        </authorList>
    </citation>
    <scope>NUCLEOTIDE SEQUENCE</scope>
    <source>
        <strain evidence="10">AqS2</strain>
    </source>
</reference>
<proteinExistence type="inferred from homology"/>
<protein>
    <recommendedName>
        <fullName evidence="3">beta-galactosidase</fullName>
        <ecNumber evidence="3">3.2.1.23</ecNumber>
    </recommendedName>
</protein>
<evidence type="ECO:0000256" key="1">
    <source>
        <dbReference type="ARBA" id="ARBA00001412"/>
    </source>
</evidence>
<feature type="domain" description="Beta-galactosidase trimerisation" evidence="9">
    <location>
        <begin position="445"/>
        <end position="607"/>
    </location>
</feature>
<dbReference type="SUPFAM" id="SSF51445">
    <property type="entry name" value="(Trans)glycosidases"/>
    <property type="match status" value="1"/>
</dbReference>
<evidence type="ECO:0000256" key="2">
    <source>
        <dbReference type="ARBA" id="ARBA00005940"/>
    </source>
</evidence>
<dbReference type="EMBL" id="JADHEI010000028">
    <property type="protein sequence ID" value="MBF2734975.1"/>
    <property type="molecule type" value="Genomic_DNA"/>
</dbReference>
<dbReference type="EC" id="3.2.1.23" evidence="3"/>
<dbReference type="SUPFAM" id="SSF52317">
    <property type="entry name" value="Class I glutamine amidotransferase-like"/>
    <property type="match status" value="1"/>
</dbReference>
<dbReference type="PANTHER" id="PTHR36447">
    <property type="entry name" value="BETA-GALACTOSIDASE GANA"/>
    <property type="match status" value="1"/>
</dbReference>
<dbReference type="GO" id="GO:0046872">
    <property type="term" value="F:metal ion binding"/>
    <property type="evidence" value="ECO:0007669"/>
    <property type="project" value="UniProtKB-KW"/>
</dbReference>
<dbReference type="AlphaFoldDB" id="A0A930UBQ2"/>
<evidence type="ECO:0000313" key="10">
    <source>
        <dbReference type="EMBL" id="MBF2734975.1"/>
    </source>
</evidence>
<organism evidence="10 11">
    <name type="scientific">Candidatus Amphirhobacter heronislandensis</name>
    <dbReference type="NCBI Taxonomy" id="1732024"/>
    <lineage>
        <taxon>Bacteria</taxon>
        <taxon>Pseudomonadati</taxon>
        <taxon>Pseudomonadota</taxon>
        <taxon>Gammaproteobacteria</taxon>
        <taxon>Candidatus Tethybacterales</taxon>
        <taxon>Candidatus Tethybacteraceae</taxon>
        <taxon>Candidatus Amphirhobacter</taxon>
    </lineage>
</organism>
<comment type="caution">
    <text evidence="10">The sequence shown here is derived from an EMBL/GenBank/DDBJ whole genome shotgun (WGS) entry which is preliminary data.</text>
</comment>
<dbReference type="Gene3D" id="3.40.50.880">
    <property type="match status" value="1"/>
</dbReference>
<dbReference type="InterPro" id="IPR003476">
    <property type="entry name" value="Glyco_hydro_42"/>
</dbReference>
<keyword evidence="11" id="KW-1185">Reference proteome</keyword>
<dbReference type="Pfam" id="PF02449">
    <property type="entry name" value="Glyco_hydro_42"/>
    <property type="match status" value="1"/>
</dbReference>
<evidence type="ECO:0000256" key="5">
    <source>
        <dbReference type="ARBA" id="ARBA00022801"/>
    </source>
</evidence>
<keyword evidence="7" id="KW-0326">Glycosidase</keyword>
<dbReference type="GO" id="GO:0004565">
    <property type="term" value="F:beta-galactosidase activity"/>
    <property type="evidence" value="ECO:0007669"/>
    <property type="project" value="UniProtKB-EC"/>
</dbReference>
<evidence type="ECO:0000256" key="7">
    <source>
        <dbReference type="ARBA" id="ARBA00023295"/>
    </source>
</evidence>
<dbReference type="InterPro" id="IPR029062">
    <property type="entry name" value="Class_I_gatase-like"/>
</dbReference>
<dbReference type="GO" id="GO:0005975">
    <property type="term" value="P:carbohydrate metabolic process"/>
    <property type="evidence" value="ECO:0007669"/>
    <property type="project" value="InterPro"/>
</dbReference>
<comment type="similarity">
    <text evidence="2">Belongs to the glycosyl hydrolase 42 family.</text>
</comment>
<name>A0A930UBQ2_9GAMM</name>
<dbReference type="InterPro" id="IPR013738">
    <property type="entry name" value="Beta_galactosidase_Trimer"/>
</dbReference>
<keyword evidence="6" id="KW-0862">Zinc</keyword>
<comment type="catalytic activity">
    <reaction evidence="1">
        <text>Hydrolysis of terminal non-reducing beta-D-galactose residues in beta-D-galactosides.</text>
        <dbReference type="EC" id="3.2.1.23"/>
    </reaction>
</comment>
<dbReference type="GO" id="GO:0009341">
    <property type="term" value="C:beta-galactosidase complex"/>
    <property type="evidence" value="ECO:0007669"/>
    <property type="project" value="InterPro"/>
</dbReference>
<dbReference type="Proteomes" id="UP000604381">
    <property type="component" value="Unassembled WGS sequence"/>
</dbReference>
<keyword evidence="4" id="KW-0479">Metal-binding</keyword>
<evidence type="ECO:0000256" key="6">
    <source>
        <dbReference type="ARBA" id="ARBA00022833"/>
    </source>
</evidence>
<evidence type="ECO:0000256" key="4">
    <source>
        <dbReference type="ARBA" id="ARBA00022723"/>
    </source>
</evidence>